<name>B4RCU8_PHEZH</name>
<keyword evidence="3" id="KW-1185">Reference proteome</keyword>
<evidence type="ECO:0000313" key="3">
    <source>
        <dbReference type="Proteomes" id="UP000001868"/>
    </source>
</evidence>
<dbReference type="HOGENOM" id="CLU_2539620_0_0_5"/>
<dbReference type="Gene3D" id="3.30.70.100">
    <property type="match status" value="1"/>
</dbReference>
<dbReference type="PROSITE" id="PS50925">
    <property type="entry name" value="BLUF"/>
    <property type="match status" value="1"/>
</dbReference>
<evidence type="ECO:0000259" key="1">
    <source>
        <dbReference type="PROSITE" id="PS50925"/>
    </source>
</evidence>
<dbReference type="EMBL" id="CP000747">
    <property type="protein sequence ID" value="ACG78285.1"/>
    <property type="molecule type" value="Genomic_DNA"/>
</dbReference>
<accession>B4RCU8</accession>
<evidence type="ECO:0000313" key="2">
    <source>
        <dbReference type="EMBL" id="ACG78285.1"/>
    </source>
</evidence>
<gene>
    <name evidence="2" type="ordered locus">PHZ_c1874</name>
</gene>
<organism evidence="2 3">
    <name type="scientific">Phenylobacterium zucineum (strain HLK1)</name>
    <dbReference type="NCBI Taxonomy" id="450851"/>
    <lineage>
        <taxon>Bacteria</taxon>
        <taxon>Pseudomonadati</taxon>
        <taxon>Pseudomonadota</taxon>
        <taxon>Alphaproteobacteria</taxon>
        <taxon>Caulobacterales</taxon>
        <taxon>Caulobacteraceae</taxon>
        <taxon>Phenylobacterium</taxon>
    </lineage>
</organism>
<dbReference type="InterPro" id="IPR036046">
    <property type="entry name" value="Acylphosphatase-like_dom_sf"/>
</dbReference>
<proteinExistence type="predicted"/>
<dbReference type="InterPro" id="IPR007024">
    <property type="entry name" value="BLUF_domain"/>
</dbReference>
<dbReference type="GO" id="GO:0009882">
    <property type="term" value="F:blue light photoreceptor activity"/>
    <property type="evidence" value="ECO:0007669"/>
    <property type="project" value="InterPro"/>
</dbReference>
<dbReference type="AlphaFoldDB" id="B4RCU8"/>
<protein>
    <recommendedName>
        <fullName evidence="1">BLUF domain-containing protein</fullName>
    </recommendedName>
</protein>
<dbReference type="KEGG" id="pzu:PHZ_c1874"/>
<sequence length="83" mass="8640">MRQVYGAIAVDPRHRDLHVVESGPVEARLFAGWLMCARSAAPGEAPVPAGGFRPEALSVEGALMLLQILSGLESAALAEEDGG</sequence>
<dbReference type="GO" id="GO:0071949">
    <property type="term" value="F:FAD binding"/>
    <property type="evidence" value="ECO:0007669"/>
    <property type="project" value="InterPro"/>
</dbReference>
<dbReference type="Proteomes" id="UP000001868">
    <property type="component" value="Chromosome"/>
</dbReference>
<reference evidence="2 3" key="1">
    <citation type="journal article" date="2008" name="BMC Genomics">
        <title>Complete genome of Phenylobacterium zucineum - a novel facultative intracellular bacterium isolated from human erythroleukemia cell line K562.</title>
        <authorList>
            <person name="Luo Y."/>
            <person name="Xu X."/>
            <person name="Ding Z."/>
            <person name="Liu Z."/>
            <person name="Zhang B."/>
            <person name="Yan Z."/>
            <person name="Sun J."/>
            <person name="Hu S."/>
            <person name="Hu X."/>
        </authorList>
    </citation>
    <scope>NUCLEOTIDE SEQUENCE [LARGE SCALE GENOMIC DNA]</scope>
    <source>
        <strain evidence="2 3">HLK1</strain>
    </source>
</reference>
<dbReference type="SUPFAM" id="SSF54975">
    <property type="entry name" value="Acylphosphatase/BLUF domain-like"/>
    <property type="match status" value="1"/>
</dbReference>
<feature type="domain" description="BLUF" evidence="1">
    <location>
        <begin position="1"/>
        <end position="36"/>
    </location>
</feature>